<evidence type="ECO:0000313" key="2">
    <source>
        <dbReference type="EMBL" id="CAG9810878.1"/>
    </source>
</evidence>
<accession>A0A9N9X0D3</accession>
<name>A0A9N9X0D3_9DIPT</name>
<sequence>MKFIILSILVLLIAAYVSAAPNTKTGRDTELDASGEQEFKALYDEVIEQADKAPTSRNWIDTFKALWQGLKNEFSELKRSTKGAFGKATHNICKLMYKNNLSFDTVVKFCGAKENYVDVIFYPE</sequence>
<dbReference type="AlphaFoldDB" id="A0A9N9X0D3"/>
<reference evidence="2" key="2">
    <citation type="submission" date="2022-10" db="EMBL/GenBank/DDBJ databases">
        <authorList>
            <consortium name="ENA_rothamsted_submissions"/>
            <consortium name="culmorum"/>
            <person name="King R."/>
        </authorList>
    </citation>
    <scope>NUCLEOTIDE SEQUENCE</scope>
</reference>
<reference evidence="2" key="1">
    <citation type="submission" date="2022-01" db="EMBL/GenBank/DDBJ databases">
        <authorList>
            <person name="King R."/>
        </authorList>
    </citation>
    <scope>NUCLEOTIDE SEQUENCE</scope>
</reference>
<evidence type="ECO:0000313" key="3">
    <source>
        <dbReference type="Proteomes" id="UP001153620"/>
    </source>
</evidence>
<feature type="signal peptide" evidence="1">
    <location>
        <begin position="1"/>
        <end position="19"/>
    </location>
</feature>
<dbReference type="EMBL" id="OU895880">
    <property type="protein sequence ID" value="CAG9810878.1"/>
    <property type="molecule type" value="Genomic_DNA"/>
</dbReference>
<organism evidence="2 3">
    <name type="scientific">Chironomus riparius</name>
    <dbReference type="NCBI Taxonomy" id="315576"/>
    <lineage>
        <taxon>Eukaryota</taxon>
        <taxon>Metazoa</taxon>
        <taxon>Ecdysozoa</taxon>
        <taxon>Arthropoda</taxon>
        <taxon>Hexapoda</taxon>
        <taxon>Insecta</taxon>
        <taxon>Pterygota</taxon>
        <taxon>Neoptera</taxon>
        <taxon>Endopterygota</taxon>
        <taxon>Diptera</taxon>
        <taxon>Nematocera</taxon>
        <taxon>Chironomoidea</taxon>
        <taxon>Chironomidae</taxon>
        <taxon>Chironominae</taxon>
        <taxon>Chironomus</taxon>
    </lineage>
</organism>
<feature type="chain" id="PRO_5040371356" evidence="1">
    <location>
        <begin position="20"/>
        <end position="124"/>
    </location>
</feature>
<evidence type="ECO:0000256" key="1">
    <source>
        <dbReference type="SAM" id="SignalP"/>
    </source>
</evidence>
<protein>
    <submittedName>
        <fullName evidence="2">Uncharacterized protein</fullName>
    </submittedName>
</protein>
<keyword evidence="3" id="KW-1185">Reference proteome</keyword>
<keyword evidence="1" id="KW-0732">Signal</keyword>
<proteinExistence type="predicted"/>
<gene>
    <name evidence="2" type="ORF">CHIRRI_LOCUS13690</name>
</gene>
<dbReference type="Proteomes" id="UP001153620">
    <property type="component" value="Chromosome 4"/>
</dbReference>